<reference evidence="6" key="1">
    <citation type="submission" date="2023-06" db="EMBL/GenBank/DDBJ databases">
        <title>Genome-scale phylogeny and comparative genomics of the fungal order Sordariales.</title>
        <authorList>
            <consortium name="Lawrence Berkeley National Laboratory"/>
            <person name="Hensen N."/>
            <person name="Bonometti L."/>
            <person name="Westerberg I."/>
            <person name="Brannstrom I.O."/>
            <person name="Guillou S."/>
            <person name="Cros-Aarteil S."/>
            <person name="Calhoun S."/>
            <person name="Haridas S."/>
            <person name="Kuo A."/>
            <person name="Mondo S."/>
            <person name="Pangilinan J."/>
            <person name="Riley R."/>
            <person name="Labutti K."/>
            <person name="Andreopoulos B."/>
            <person name="Lipzen A."/>
            <person name="Chen C."/>
            <person name="Yanf M."/>
            <person name="Daum C."/>
            <person name="Ng V."/>
            <person name="Clum A."/>
            <person name="Steindorff A."/>
            <person name="Ohm R."/>
            <person name="Martin F."/>
            <person name="Silar P."/>
            <person name="Natvig D."/>
            <person name="Lalanne C."/>
            <person name="Gautier V."/>
            <person name="Ament-Velasquez S.L."/>
            <person name="Kruys A."/>
            <person name="Hutchinson M.I."/>
            <person name="Powell A.J."/>
            <person name="Barry K."/>
            <person name="Miller A.N."/>
            <person name="Grigoriev I.V."/>
            <person name="Debuchy R."/>
            <person name="Gladieux P."/>
            <person name="Thoren M.H."/>
            <person name="Johannesson H."/>
        </authorList>
    </citation>
    <scope>NUCLEOTIDE SEQUENCE</scope>
    <source>
        <strain evidence="6">8032-3</strain>
    </source>
</reference>
<dbReference type="InterPro" id="IPR000719">
    <property type="entry name" value="Prot_kinase_dom"/>
</dbReference>
<accession>A0AAJ0C6W5</accession>
<dbReference type="Gene3D" id="3.30.200.20">
    <property type="entry name" value="Phosphorylase Kinase, domain 1"/>
    <property type="match status" value="1"/>
</dbReference>
<dbReference type="GO" id="GO:0004674">
    <property type="term" value="F:protein serine/threonine kinase activity"/>
    <property type="evidence" value="ECO:0007669"/>
    <property type="project" value="TreeGrafter"/>
</dbReference>
<evidence type="ECO:0000256" key="2">
    <source>
        <dbReference type="ARBA" id="ARBA00022840"/>
    </source>
</evidence>
<feature type="binding site" evidence="3">
    <location>
        <position position="139"/>
    </location>
    <ligand>
        <name>ATP</name>
        <dbReference type="ChEBI" id="CHEBI:30616"/>
    </ligand>
</feature>
<feature type="compositionally biased region" description="Low complexity" evidence="4">
    <location>
        <begin position="60"/>
        <end position="71"/>
    </location>
</feature>
<dbReference type="CDD" id="cd14008">
    <property type="entry name" value="STKc_LKB1_CaMKK"/>
    <property type="match status" value="1"/>
</dbReference>
<dbReference type="PROSITE" id="PS00108">
    <property type="entry name" value="PROTEIN_KINASE_ST"/>
    <property type="match status" value="1"/>
</dbReference>
<dbReference type="Pfam" id="PF00069">
    <property type="entry name" value="Pkinase"/>
    <property type="match status" value="1"/>
</dbReference>
<dbReference type="SMART" id="SM00220">
    <property type="entry name" value="S_TKc"/>
    <property type="match status" value="1"/>
</dbReference>
<evidence type="ECO:0000256" key="1">
    <source>
        <dbReference type="ARBA" id="ARBA00022741"/>
    </source>
</evidence>
<sequence length="646" mass="71326">MDQAANPQPPLGRLPALQSDGTLSNAEEGAPTNLPSPGINIEFHSDSKEDVTPGSVEHLSAPAAQQQYQSPIRHHKRTPSAHRMVKETLNARSEYTSDEQDGRSQHIINQYVIKEEIGRGSYGAVHLATDQFGNEYAVKEFSKARLRKRAQSNILRLGPRGRPMRGPGLGLPGHMRAGLNDHEANEAKDALFLIREETAIMKKLNHSNLVQLIEVLDDPEEDSLYMVLEMCKKGVVMKVGLDEPAEPYPVENCRCWFRDLILGIEYLHSQGVLHRDIKPDNLLLTEDNVLKVVDFGVSEMFEKPDVMRTAKSAGSPAFLPPELCVAKHGDVNGRAADIWSMGVSLYCLRYGRIPFERSGVMEMYEAIKTETIKIPPDEGEDFVDLMARLLEKDPEKRITMGELREHPWVTKKGEDCLLSAEENCTEPVDRPNALEVNHAFTRKMSHLLCVMKAIAKFKGLVAQKRARERASGGGDTSQAAEEDSAASHAARIIKEREQFLSATRARGASEEEVHGQEPTKAKTIYLGIGNGGHDGFTSAENAPEGGVSASPTAVDFSVYDRAFEAEVDRIKRSTSKRGTRRGTGSMYLTKHVDDKQKYETDDNVTWVGGSLDDTPGTATPRGGSKFADLVARTIESKNTENPSSET</sequence>
<gene>
    <name evidence="6" type="ORF">QBC33DRAFT_298343</name>
</gene>
<keyword evidence="7" id="KW-1185">Reference proteome</keyword>
<feature type="domain" description="Protein kinase" evidence="5">
    <location>
        <begin position="111"/>
        <end position="409"/>
    </location>
</feature>
<evidence type="ECO:0000256" key="3">
    <source>
        <dbReference type="PROSITE-ProRule" id="PRU10141"/>
    </source>
</evidence>
<dbReference type="FunFam" id="1.10.510.10:FF:000995">
    <property type="entry name" value="BcCMK3, calcium/calmodulin-dependent protein kinase"/>
    <property type="match status" value="1"/>
</dbReference>
<feature type="region of interest" description="Disordered" evidence="4">
    <location>
        <begin position="1"/>
        <end position="81"/>
    </location>
</feature>
<dbReference type="PROSITE" id="PS00107">
    <property type="entry name" value="PROTEIN_KINASE_ATP"/>
    <property type="match status" value="1"/>
</dbReference>
<dbReference type="GO" id="GO:0005524">
    <property type="term" value="F:ATP binding"/>
    <property type="evidence" value="ECO:0007669"/>
    <property type="project" value="UniProtKB-UniRule"/>
</dbReference>
<name>A0AAJ0C6W5_9PEZI</name>
<dbReference type="InterPro" id="IPR017441">
    <property type="entry name" value="Protein_kinase_ATP_BS"/>
</dbReference>
<dbReference type="PROSITE" id="PS50011">
    <property type="entry name" value="PROTEIN_KINASE_DOM"/>
    <property type="match status" value="1"/>
</dbReference>
<dbReference type="SUPFAM" id="SSF56112">
    <property type="entry name" value="Protein kinase-like (PK-like)"/>
    <property type="match status" value="1"/>
</dbReference>
<comment type="caution">
    <text evidence="6">The sequence shown here is derived from an EMBL/GenBank/DDBJ whole genome shotgun (WGS) entry which is preliminary data.</text>
</comment>
<protein>
    <submittedName>
        <fullName evidence="6">Pkinase-domain-containing protein</fullName>
    </submittedName>
</protein>
<dbReference type="RefSeq" id="XP_060286020.1">
    <property type="nucleotide sequence ID" value="XM_060423390.1"/>
</dbReference>
<dbReference type="GeneID" id="85306577"/>
<keyword evidence="2 3" id="KW-0067">ATP-binding</keyword>
<proteinExistence type="predicted"/>
<dbReference type="Proteomes" id="UP001244011">
    <property type="component" value="Unassembled WGS sequence"/>
</dbReference>
<dbReference type="PANTHER" id="PTHR24346:SF77">
    <property type="entry name" value="SERINE THREONINE PROTEIN KINASE"/>
    <property type="match status" value="1"/>
</dbReference>
<keyword evidence="1 3" id="KW-0547">Nucleotide-binding</keyword>
<evidence type="ECO:0000256" key="4">
    <source>
        <dbReference type="SAM" id="MobiDB-lite"/>
    </source>
</evidence>
<evidence type="ECO:0000313" key="7">
    <source>
        <dbReference type="Proteomes" id="UP001244011"/>
    </source>
</evidence>
<evidence type="ECO:0000313" key="6">
    <source>
        <dbReference type="EMBL" id="KAK1769807.1"/>
    </source>
</evidence>
<dbReference type="InterPro" id="IPR008271">
    <property type="entry name" value="Ser/Thr_kinase_AS"/>
</dbReference>
<dbReference type="AlphaFoldDB" id="A0AAJ0C6W5"/>
<evidence type="ECO:0000259" key="5">
    <source>
        <dbReference type="PROSITE" id="PS50011"/>
    </source>
</evidence>
<dbReference type="InterPro" id="IPR011009">
    <property type="entry name" value="Kinase-like_dom_sf"/>
</dbReference>
<dbReference type="GO" id="GO:0035556">
    <property type="term" value="P:intracellular signal transduction"/>
    <property type="evidence" value="ECO:0007669"/>
    <property type="project" value="TreeGrafter"/>
</dbReference>
<feature type="region of interest" description="Disordered" evidence="4">
    <location>
        <begin position="468"/>
        <end position="489"/>
    </location>
</feature>
<dbReference type="Gene3D" id="1.10.510.10">
    <property type="entry name" value="Transferase(Phosphotransferase) domain 1"/>
    <property type="match status" value="1"/>
</dbReference>
<dbReference type="GO" id="GO:0005737">
    <property type="term" value="C:cytoplasm"/>
    <property type="evidence" value="ECO:0007669"/>
    <property type="project" value="TreeGrafter"/>
</dbReference>
<dbReference type="EMBL" id="MU839001">
    <property type="protein sequence ID" value="KAK1769807.1"/>
    <property type="molecule type" value="Genomic_DNA"/>
</dbReference>
<dbReference type="FunFam" id="3.30.200.20:FF:000447">
    <property type="entry name" value="Calcium/calmodulin dependent protein kinase"/>
    <property type="match status" value="1"/>
</dbReference>
<organism evidence="6 7">
    <name type="scientific">Phialemonium atrogriseum</name>
    <dbReference type="NCBI Taxonomy" id="1093897"/>
    <lineage>
        <taxon>Eukaryota</taxon>
        <taxon>Fungi</taxon>
        <taxon>Dikarya</taxon>
        <taxon>Ascomycota</taxon>
        <taxon>Pezizomycotina</taxon>
        <taxon>Sordariomycetes</taxon>
        <taxon>Sordariomycetidae</taxon>
        <taxon>Cephalothecales</taxon>
        <taxon>Cephalothecaceae</taxon>
        <taxon>Phialemonium</taxon>
    </lineage>
</organism>
<dbReference type="PANTHER" id="PTHR24346">
    <property type="entry name" value="MAP/MICROTUBULE AFFINITY-REGULATING KINASE"/>
    <property type="match status" value="1"/>
</dbReference>